<reference evidence="7 8" key="1">
    <citation type="journal article" date="2010" name="Stand. Genomic Sci.">
        <title>Complete genome sequence of Arcanobacterium haemolyticum type strain (11018).</title>
        <authorList>
            <person name="Yasawong M."/>
            <person name="Teshima H."/>
            <person name="Lapidus A."/>
            <person name="Nolan M."/>
            <person name="Lucas S."/>
            <person name="Glavina Del Rio T."/>
            <person name="Tice H."/>
            <person name="Cheng J."/>
            <person name="Bruce D."/>
            <person name="Detter C."/>
            <person name="Tapia R."/>
            <person name="Han C."/>
            <person name="Goodwin L."/>
            <person name="Pitluck S."/>
            <person name="Liolios K."/>
            <person name="Ivanova N."/>
            <person name="Mavromatis K."/>
            <person name="Mikhailova N."/>
            <person name="Pati A."/>
            <person name="Chen A."/>
            <person name="Palaniappan K."/>
            <person name="Land M."/>
            <person name="Hauser L."/>
            <person name="Chang Y."/>
            <person name="Jeffries C."/>
            <person name="Rohde M."/>
            <person name="Sikorski J."/>
            <person name="Pukall R."/>
            <person name="Goker M."/>
            <person name="Woyke T."/>
            <person name="Bristow J."/>
            <person name="Eisen J."/>
            <person name="Markowitz V."/>
            <person name="Hugenholtz P."/>
            <person name="Kyrpides N."/>
            <person name="Klenk H."/>
        </authorList>
    </citation>
    <scope>NUCLEOTIDE SEQUENCE [LARGE SCALE GENOMIC DNA]</scope>
    <source>
        <strain evidence="8">ATCC 9345 / DSM 20595 / CCUG 17215 / LMG 16163 / NBRC 15585 / NCTC 8452 / 11018</strain>
    </source>
</reference>
<dbReference type="InterPro" id="IPR029479">
    <property type="entry name" value="Nitroreductase"/>
</dbReference>
<dbReference type="Proteomes" id="UP000000376">
    <property type="component" value="Chromosome"/>
</dbReference>
<keyword evidence="2 5" id="KW-0285">Flavoprotein</keyword>
<evidence type="ECO:0000256" key="5">
    <source>
        <dbReference type="PIRNR" id="PIRNR005426"/>
    </source>
</evidence>
<dbReference type="PANTHER" id="PTHR43425:SF2">
    <property type="entry name" value="OXYGEN-INSENSITIVE NADPH NITROREDUCTASE"/>
    <property type="match status" value="1"/>
</dbReference>
<feature type="domain" description="Nitroreductase" evidence="6">
    <location>
        <begin position="11"/>
        <end position="163"/>
    </location>
</feature>
<dbReference type="KEGG" id="ahe:Arch_0952"/>
<dbReference type="AlphaFoldDB" id="D7BP25"/>
<dbReference type="HOGENOM" id="CLU_070764_0_2_11"/>
<keyword evidence="4 5" id="KW-0560">Oxidoreductase</keyword>
<evidence type="ECO:0000313" key="8">
    <source>
        <dbReference type="Proteomes" id="UP000000376"/>
    </source>
</evidence>
<evidence type="ECO:0000256" key="4">
    <source>
        <dbReference type="ARBA" id="ARBA00023002"/>
    </source>
</evidence>
<evidence type="ECO:0000313" key="7">
    <source>
        <dbReference type="EMBL" id="ADH92674.1"/>
    </source>
</evidence>
<accession>D7BP25</accession>
<dbReference type="InterPro" id="IPR000415">
    <property type="entry name" value="Nitroreductase-like"/>
</dbReference>
<dbReference type="eggNOG" id="COG0778">
    <property type="taxonomic scope" value="Bacteria"/>
</dbReference>
<dbReference type="PANTHER" id="PTHR43425">
    <property type="entry name" value="OXYGEN-INSENSITIVE NADPH NITROREDUCTASE"/>
    <property type="match status" value="1"/>
</dbReference>
<dbReference type="PIRSF" id="PIRSF005426">
    <property type="entry name" value="Frp"/>
    <property type="match status" value="1"/>
</dbReference>
<dbReference type="OrthoDB" id="3181400at2"/>
<proteinExistence type="inferred from homology"/>
<sequence>MNDTINAQLAHRSIREFADTPVSENVMATLFEVAMHTSTSRGFQHAALIRVTSPELRGRLAQIGSQEYIARAPELIVAIVDTRRSFRILEEHCADTTPATSADAFREGFTDAVLMIQNMTVAAESAGLGVTLLGSILNDIPALVEALSLPRYTFPALGMIVGYPGQEPQLKPRIPTNLRVMENAYCEPESWCEALHDYDAEMTTYYDTRDMNRRMDAFTTQVVRKLQSTPVKDAFFDHVKAQGFGL</sequence>
<dbReference type="Gene3D" id="3.40.109.10">
    <property type="entry name" value="NADH Oxidase"/>
    <property type="match status" value="1"/>
</dbReference>
<keyword evidence="3 5" id="KW-0288">FMN</keyword>
<dbReference type="STRING" id="644284.Arch_0952"/>
<dbReference type="RefSeq" id="WP_013170170.1">
    <property type="nucleotide sequence ID" value="NC_014218.1"/>
</dbReference>
<keyword evidence="5" id="KW-0521">NADP</keyword>
<dbReference type="InterPro" id="IPR016446">
    <property type="entry name" value="Flavin_OxRdtase_Frp"/>
</dbReference>
<evidence type="ECO:0000256" key="3">
    <source>
        <dbReference type="ARBA" id="ARBA00022643"/>
    </source>
</evidence>
<dbReference type="Pfam" id="PF00881">
    <property type="entry name" value="Nitroreductase"/>
    <property type="match status" value="1"/>
</dbReference>
<gene>
    <name evidence="7" type="ordered locus">Arch_0952</name>
</gene>
<dbReference type="SUPFAM" id="SSF55469">
    <property type="entry name" value="FMN-dependent nitroreductase-like"/>
    <property type="match status" value="1"/>
</dbReference>
<name>D7BP25_ARCHD</name>
<keyword evidence="8" id="KW-1185">Reference proteome</keyword>
<evidence type="ECO:0000256" key="1">
    <source>
        <dbReference type="ARBA" id="ARBA00008366"/>
    </source>
</evidence>
<dbReference type="GO" id="GO:0016491">
    <property type="term" value="F:oxidoreductase activity"/>
    <property type="evidence" value="ECO:0007669"/>
    <property type="project" value="UniProtKB-UniRule"/>
</dbReference>
<protein>
    <submittedName>
        <fullName evidence="7">Nitroreductase</fullName>
    </submittedName>
</protein>
<dbReference type="EMBL" id="CP002045">
    <property type="protein sequence ID" value="ADH92674.1"/>
    <property type="molecule type" value="Genomic_DNA"/>
</dbReference>
<evidence type="ECO:0000256" key="2">
    <source>
        <dbReference type="ARBA" id="ARBA00022630"/>
    </source>
</evidence>
<evidence type="ECO:0000259" key="6">
    <source>
        <dbReference type="Pfam" id="PF00881"/>
    </source>
</evidence>
<organism evidence="7 8">
    <name type="scientific">Arcanobacterium haemolyticum (strain ATCC 9345 / DSM 20595 / CCM 5947 / CCUG 17215 / LMG 16163 / NBRC 15585 / NCTC 8452 / 11018)</name>
    <dbReference type="NCBI Taxonomy" id="644284"/>
    <lineage>
        <taxon>Bacteria</taxon>
        <taxon>Bacillati</taxon>
        <taxon>Actinomycetota</taxon>
        <taxon>Actinomycetes</taxon>
        <taxon>Actinomycetales</taxon>
        <taxon>Actinomycetaceae</taxon>
        <taxon>Arcanobacterium</taxon>
    </lineage>
</organism>
<comment type="similarity">
    <text evidence="1 5">Belongs to the flavin oxidoreductase frp family.</text>
</comment>